<reference evidence="3" key="2">
    <citation type="journal article" date="2014" name="PLoS ONE">
        <title>Genome and Transcriptome Analysis of the Fungal Pathogen Fusarium oxysporum f. sp. cubense Causing Banana Vascular Wilt Disease.</title>
        <authorList>
            <person name="Guo L."/>
            <person name="Han L."/>
            <person name="Yang L."/>
            <person name="Zeng H."/>
            <person name="Fan D."/>
            <person name="Zhu Y."/>
            <person name="Feng Y."/>
            <person name="Wang G."/>
            <person name="Peng C."/>
            <person name="Jiang X."/>
            <person name="Zhou D."/>
            <person name="Ni P."/>
            <person name="Liang C."/>
            <person name="Liu L."/>
            <person name="Wang J."/>
            <person name="Mao C."/>
            <person name="Fang X."/>
            <person name="Peng M."/>
            <person name="Huang J."/>
        </authorList>
    </citation>
    <scope>NUCLEOTIDE SEQUENCE [LARGE SCALE GENOMIC DNA]</scope>
    <source>
        <strain evidence="3">race 4</strain>
    </source>
</reference>
<dbReference type="AlphaFoldDB" id="N1R8J7"/>
<protein>
    <submittedName>
        <fullName evidence="2">Uncharacterized protein</fullName>
    </submittedName>
</protein>
<gene>
    <name evidence="2" type="ORF">FOC4_g10006141</name>
</gene>
<keyword evidence="3" id="KW-1185">Reference proteome</keyword>
<feature type="region of interest" description="Disordered" evidence="1">
    <location>
        <begin position="1"/>
        <end position="103"/>
    </location>
</feature>
<evidence type="ECO:0000256" key="1">
    <source>
        <dbReference type="SAM" id="MobiDB-lite"/>
    </source>
</evidence>
<feature type="compositionally biased region" description="Pro residues" evidence="1">
    <location>
        <begin position="41"/>
        <end position="53"/>
    </location>
</feature>
<dbReference type="EMBL" id="KB726995">
    <property type="protein sequence ID" value="EMT62523.1"/>
    <property type="molecule type" value="Genomic_DNA"/>
</dbReference>
<proteinExistence type="predicted"/>
<sequence>MATTDKPRRRFVPEPIETTFSTSRSSNRSDEKKTPRTMRPNPEPTPEPSPRSPSPGLNELQKKHQQRPKRRFAPQLIESSRRSRRVGDAGPATKPTDKTDITPYTKNIYTATKHRGRTGGEPVFEVLAWLYVKLSAIVGLKDDLSTVIS</sequence>
<organism evidence="2 3">
    <name type="scientific">Fusarium oxysporum f. sp. cubense (strain race 4)</name>
    <name type="common">Panama disease fungus</name>
    <dbReference type="NCBI Taxonomy" id="2502994"/>
    <lineage>
        <taxon>Eukaryota</taxon>
        <taxon>Fungi</taxon>
        <taxon>Dikarya</taxon>
        <taxon>Ascomycota</taxon>
        <taxon>Pezizomycotina</taxon>
        <taxon>Sordariomycetes</taxon>
        <taxon>Hypocreomycetidae</taxon>
        <taxon>Hypocreales</taxon>
        <taxon>Nectriaceae</taxon>
        <taxon>Fusarium</taxon>
        <taxon>Fusarium oxysporum species complex</taxon>
    </lineage>
</organism>
<dbReference type="HOGENOM" id="CLU_1749685_0_0_1"/>
<evidence type="ECO:0000313" key="3">
    <source>
        <dbReference type="Proteomes" id="UP000016929"/>
    </source>
</evidence>
<name>N1R8J7_FUSC4</name>
<reference evidence="3" key="1">
    <citation type="submission" date="2012-09" db="EMBL/GenBank/DDBJ databases">
        <title>Genome sequencing and comparative transcriptomics of race 1 and race 4 of banana pathogen: Fusarium oxysporum f. sp. cubense.</title>
        <authorList>
            <person name="Fang X."/>
            <person name="Huang J."/>
        </authorList>
    </citation>
    <scope>NUCLEOTIDE SEQUENCE [LARGE SCALE GENOMIC DNA]</scope>
    <source>
        <strain evidence="3">race 4</strain>
    </source>
</reference>
<accession>N1R8J7</accession>
<evidence type="ECO:0000313" key="2">
    <source>
        <dbReference type="EMBL" id="EMT62523.1"/>
    </source>
</evidence>
<dbReference type="Proteomes" id="UP000016929">
    <property type="component" value="Unassembled WGS sequence"/>
</dbReference>
<feature type="compositionally biased region" description="Basic residues" evidence="1">
    <location>
        <begin position="63"/>
        <end position="72"/>
    </location>
</feature>